<keyword evidence="9" id="KW-1185">Reference proteome</keyword>
<dbReference type="Pfam" id="PF07632">
    <property type="entry name" value="Sde182_NH-like"/>
    <property type="match status" value="1"/>
</dbReference>
<organism evidence="8 9">
    <name type="scientific">Aspergillus nanangensis</name>
    <dbReference type="NCBI Taxonomy" id="2582783"/>
    <lineage>
        <taxon>Eukaryota</taxon>
        <taxon>Fungi</taxon>
        <taxon>Dikarya</taxon>
        <taxon>Ascomycota</taxon>
        <taxon>Pezizomycotina</taxon>
        <taxon>Eurotiomycetes</taxon>
        <taxon>Eurotiomycetidae</taxon>
        <taxon>Eurotiales</taxon>
        <taxon>Aspergillaceae</taxon>
        <taxon>Aspergillus</taxon>
        <taxon>Aspergillus subgen. Circumdati</taxon>
    </lineage>
</organism>
<gene>
    <name evidence="8" type="ORF">FE257_008277</name>
</gene>
<dbReference type="PANTHER" id="PTHR47431">
    <property type="entry name" value="ZN(II)2CYS6 TRANSCRIPTION FACTOR (EUROFUNG)-RELATED"/>
    <property type="match status" value="1"/>
</dbReference>
<evidence type="ECO:0000256" key="5">
    <source>
        <dbReference type="SAM" id="MobiDB-lite"/>
    </source>
</evidence>
<keyword evidence="2" id="KW-0238">DNA-binding</keyword>
<protein>
    <submittedName>
        <fullName evidence="8">Uncharacterized protein</fullName>
    </submittedName>
</protein>
<dbReference type="EMBL" id="VCAU01000042">
    <property type="protein sequence ID" value="KAF9888907.1"/>
    <property type="molecule type" value="Genomic_DNA"/>
</dbReference>
<dbReference type="InterPro" id="IPR011483">
    <property type="entry name" value="Sde182_NH-like"/>
</dbReference>
<reference evidence="8" key="1">
    <citation type="journal article" date="2019" name="Beilstein J. Org. Chem.">
        <title>Nanangenines: drimane sesquiterpenoids as the dominant metabolite cohort of a novel Australian fungus, Aspergillus nanangensis.</title>
        <authorList>
            <person name="Lacey H.J."/>
            <person name="Gilchrist C.L.M."/>
            <person name="Crombie A."/>
            <person name="Kalaitzis J.A."/>
            <person name="Vuong D."/>
            <person name="Rutledge P.J."/>
            <person name="Turner P."/>
            <person name="Pitt J.I."/>
            <person name="Lacey E."/>
            <person name="Chooi Y.H."/>
            <person name="Piggott A.M."/>
        </authorList>
    </citation>
    <scope>NUCLEOTIDE SEQUENCE</scope>
    <source>
        <strain evidence="8">MST-FP2251</strain>
    </source>
</reference>
<evidence type="ECO:0000256" key="1">
    <source>
        <dbReference type="ARBA" id="ARBA00023015"/>
    </source>
</evidence>
<dbReference type="GO" id="GO:0003677">
    <property type="term" value="F:DNA binding"/>
    <property type="evidence" value="ECO:0007669"/>
    <property type="project" value="UniProtKB-KW"/>
</dbReference>
<feature type="domain" description="Cellulose-binding Sde182 nucleoside hydrolase-like" evidence="6">
    <location>
        <begin position="654"/>
        <end position="972"/>
    </location>
</feature>
<evidence type="ECO:0000259" key="7">
    <source>
        <dbReference type="Pfam" id="PF21027"/>
    </source>
</evidence>
<dbReference type="GO" id="GO:0000981">
    <property type="term" value="F:DNA-binding transcription factor activity, RNA polymerase II-specific"/>
    <property type="evidence" value="ECO:0007669"/>
    <property type="project" value="InterPro"/>
</dbReference>
<dbReference type="GO" id="GO:0016799">
    <property type="term" value="F:hydrolase activity, hydrolyzing N-glycosyl compounds"/>
    <property type="evidence" value="ECO:0007669"/>
    <property type="project" value="InterPro"/>
</dbReference>
<evidence type="ECO:0000256" key="3">
    <source>
        <dbReference type="ARBA" id="ARBA00023163"/>
    </source>
</evidence>
<dbReference type="GO" id="GO:0008270">
    <property type="term" value="F:zinc ion binding"/>
    <property type="evidence" value="ECO:0007669"/>
    <property type="project" value="InterPro"/>
</dbReference>
<accession>A0AAD4CM73</accession>
<sequence length="1131" mass="126066">MPGPSRAQVKLACLACRASKTRCDGKRPCTFLDSIMGLVSPLSDVQDTSRNPPDASILESPIVTGHQSTAAANLDFLNTDQVNLLTLRGYETDEDLLVLPCYIAVTMARQKETPILIGAEYRINAYYVFIHPYFPLLPRNAASIYQDCPIGHSLRTGCVDKSLLPSWPSNPFTLSLLSILVLIPHPDDRLANCEEGVELRRSYAELYARAALEAVEDSIERSSSTNHRNRTQNMTDDQSDLHPNVPKKLEPVLSLALLSLYEYCQRGSKSRMRIRANHALTTAMDMGLHSLAPNMPEGFDAHRRAWWMAVFLVYHSSILNDLSPIILADDRRITTPYPEFRGCLEAWPLVVKAHDALLQSFRIARELTNGNNTRRPSNSLKDRIRNLDSCISSLASESDRSRCVTNQQGSESSASRNMWVVARAIIHTSRIALHKFRAFLDHPIPLETGSELKSINDVEYLHNPQSLLPSRTAQIQSIFPFTEQESAKICLKSALVVSRIFRDLPSPNPNYSDTESDQTAETCKTRPGTASAIHGSPRSIPYLACCELQSFYVLVMLLRRVRASAYLGDISSCYYLLANPQPESEVQDAERLLEELRNALISLKTSIQADTVFGGVIETAQMHFFSHYVVAIGLLATALPITQAYATSRSAMPRTVVTTDMEQDDLASLIRYLLYTNELDTQGIIYTSSRYHWAGDGNGTKFFIPDREYTTPQWTWRWTGTRTIQDIVLKAYAQIYPNILCHDPFYPTPDQLLSTVKIGNIDFEGEMDHDTEGSNLIRSLLLDSTDTRPLYLQAWGGTNTIARALKSIEEQYSGSRHWAQTRNAISRKAVILASGFQDNAYTDYIAPHWPQIRVEDLSAGYKTWGYNCNQGQGNERGLPNDNLYFTGDWIKANIQTGPYGKLYRSWLDGQSMPGDAQDTFGNATEAALRDSFCKPLGVYDFLSEGDNVVFNPLLTTGLQDPSDPTLGGWGGRATQNTTSPNLWQMVDSEKNQSGAEIANYTTNRWAAAVQNDFAARMQWTLTPNYERGNHPPSVDILNGTTTRKAHAGSTVTLVGKVHDPDDDSVAVSWWQFFEEGTYPGSVAVTESGHNQVDVTIPDDAKAGATISIVMQGTDSGHFPLTRYSRVFVHVI</sequence>
<comment type="caution">
    <text evidence="8">The sequence shown here is derived from an EMBL/GenBank/DDBJ whole genome shotgun (WGS) entry which is preliminary data.</text>
</comment>
<evidence type="ECO:0000313" key="9">
    <source>
        <dbReference type="Proteomes" id="UP001194746"/>
    </source>
</evidence>
<dbReference type="Gene3D" id="3.90.245.10">
    <property type="entry name" value="Ribonucleoside hydrolase-like"/>
    <property type="match status" value="1"/>
</dbReference>
<dbReference type="Pfam" id="PF21027">
    <property type="entry name" value="Sde0182_C"/>
    <property type="match status" value="1"/>
</dbReference>
<dbReference type="InterPro" id="IPR013783">
    <property type="entry name" value="Ig-like_fold"/>
</dbReference>
<evidence type="ECO:0000256" key="4">
    <source>
        <dbReference type="ARBA" id="ARBA00023242"/>
    </source>
</evidence>
<evidence type="ECO:0000313" key="8">
    <source>
        <dbReference type="EMBL" id="KAF9888907.1"/>
    </source>
</evidence>
<dbReference type="InterPro" id="IPR048527">
    <property type="entry name" value="Sde182_C"/>
</dbReference>
<dbReference type="InterPro" id="IPR036452">
    <property type="entry name" value="Ribo_hydro-like"/>
</dbReference>
<keyword evidence="1" id="KW-0805">Transcription regulation</keyword>
<dbReference type="AlphaFoldDB" id="A0AAD4CM73"/>
<dbReference type="PANTHER" id="PTHR47431:SF5">
    <property type="entry name" value="ZN(II)2CYS6 TRANSCRIPTION FACTOR (EUROFUNG)"/>
    <property type="match status" value="1"/>
</dbReference>
<feature type="domain" description="Cellulose-binding Sde182 C-terminal" evidence="7">
    <location>
        <begin position="1051"/>
        <end position="1130"/>
    </location>
</feature>
<proteinExistence type="predicted"/>
<keyword evidence="3" id="KW-0804">Transcription</keyword>
<feature type="region of interest" description="Disordered" evidence="5">
    <location>
        <begin position="218"/>
        <end position="243"/>
    </location>
</feature>
<dbReference type="GO" id="GO:0009893">
    <property type="term" value="P:positive regulation of metabolic process"/>
    <property type="evidence" value="ECO:0007669"/>
    <property type="project" value="UniProtKB-ARBA"/>
</dbReference>
<dbReference type="Gene3D" id="2.60.40.10">
    <property type="entry name" value="Immunoglobulins"/>
    <property type="match status" value="1"/>
</dbReference>
<feature type="compositionally biased region" description="Polar residues" evidence="5">
    <location>
        <begin position="221"/>
        <end position="236"/>
    </location>
</feature>
<dbReference type="Gene3D" id="4.10.240.10">
    <property type="entry name" value="Zn(2)-C6 fungal-type DNA-binding domain"/>
    <property type="match status" value="1"/>
</dbReference>
<dbReference type="CDD" id="cd00067">
    <property type="entry name" value="GAL4"/>
    <property type="match status" value="1"/>
</dbReference>
<evidence type="ECO:0000256" key="2">
    <source>
        <dbReference type="ARBA" id="ARBA00023125"/>
    </source>
</evidence>
<dbReference type="InterPro" id="IPR001138">
    <property type="entry name" value="Zn2Cys6_DnaBD"/>
</dbReference>
<evidence type="ECO:0000259" key="6">
    <source>
        <dbReference type="Pfam" id="PF07632"/>
    </source>
</evidence>
<name>A0AAD4CM73_ASPNN</name>
<dbReference type="SUPFAM" id="SSF57701">
    <property type="entry name" value="Zn2/Cys6 DNA-binding domain"/>
    <property type="match status" value="1"/>
</dbReference>
<dbReference type="InterPro" id="IPR036864">
    <property type="entry name" value="Zn2-C6_fun-type_DNA-bd_sf"/>
</dbReference>
<dbReference type="Proteomes" id="UP001194746">
    <property type="component" value="Unassembled WGS sequence"/>
</dbReference>
<keyword evidence="4" id="KW-0539">Nucleus</keyword>
<reference evidence="8" key="2">
    <citation type="submission" date="2020-02" db="EMBL/GenBank/DDBJ databases">
        <authorList>
            <person name="Gilchrist C.L.M."/>
            <person name="Chooi Y.-H."/>
        </authorList>
    </citation>
    <scope>NUCLEOTIDE SEQUENCE</scope>
    <source>
        <strain evidence="8">MST-FP2251</strain>
    </source>
</reference>
<dbReference type="CDD" id="cd12148">
    <property type="entry name" value="fungal_TF_MHR"/>
    <property type="match status" value="1"/>
</dbReference>